<dbReference type="PROSITE" id="PS51012">
    <property type="entry name" value="ABC_TM2"/>
    <property type="match status" value="1"/>
</dbReference>
<feature type="transmembrane region" description="Helical" evidence="5">
    <location>
        <begin position="266"/>
        <end position="285"/>
    </location>
</feature>
<evidence type="ECO:0000313" key="7">
    <source>
        <dbReference type="EMBL" id="TDP97601.1"/>
    </source>
</evidence>
<dbReference type="GO" id="GO:0016020">
    <property type="term" value="C:membrane"/>
    <property type="evidence" value="ECO:0007669"/>
    <property type="project" value="UniProtKB-SubCell"/>
</dbReference>
<feature type="transmembrane region" description="Helical" evidence="5">
    <location>
        <begin position="158"/>
        <end position="178"/>
    </location>
</feature>
<evidence type="ECO:0000256" key="3">
    <source>
        <dbReference type="ARBA" id="ARBA00022989"/>
    </source>
</evidence>
<dbReference type="EMBL" id="SNXZ01000003">
    <property type="protein sequence ID" value="TDP97601.1"/>
    <property type="molecule type" value="Genomic_DNA"/>
</dbReference>
<dbReference type="RefSeq" id="WP_133850778.1">
    <property type="nucleotide sequence ID" value="NZ_SNXZ01000003.1"/>
</dbReference>
<protein>
    <submittedName>
        <fullName evidence="7">ABC-2 type transport system permease protein</fullName>
    </submittedName>
</protein>
<keyword evidence="4 5" id="KW-0472">Membrane</keyword>
<evidence type="ECO:0000256" key="5">
    <source>
        <dbReference type="SAM" id="Phobius"/>
    </source>
</evidence>
<evidence type="ECO:0000259" key="6">
    <source>
        <dbReference type="PROSITE" id="PS51012"/>
    </source>
</evidence>
<sequence>MTAFKSLTQAGVKGFVRDKATLFFSIVFPLMFLVVFGLIFGNSGTNKTKLGVVGDGPVVQALNQTGVVDFQHYGSLDEAVQHVKDGDVPAMIAESGGTVTLRFAASDQTQAGVVQGLVSGVTDKVNLAATHQKPVVNLDSSQVEDSSLNAIQYLTPGILSWSVATSAVFGAALTLVSWRRKQVLRRLRLAPINPAVVLTSRLTVAVTLAVVQAAMFVGIASLPVFGLKLSGTWYLGIPVFLLGILAFFSIGMLVGSFAKTEEAGTAAANIVVLPMAFLSGTFFPLDSAPSWLKTVSNVLPLRHMNDGLTDFLVRGKDASALLVPCAVLLGFMLVVGFIASRVFRWEDA</sequence>
<feature type="transmembrane region" description="Helical" evidence="5">
    <location>
        <begin position="233"/>
        <end position="254"/>
    </location>
</feature>
<dbReference type="GO" id="GO:0140359">
    <property type="term" value="F:ABC-type transporter activity"/>
    <property type="evidence" value="ECO:0007669"/>
    <property type="project" value="InterPro"/>
</dbReference>
<evidence type="ECO:0000256" key="2">
    <source>
        <dbReference type="ARBA" id="ARBA00022692"/>
    </source>
</evidence>
<dbReference type="AlphaFoldDB" id="A0A4R6SCB4"/>
<comment type="subcellular location">
    <subcellularLocation>
        <location evidence="1">Membrane</location>
        <topology evidence="1">Multi-pass membrane protein</topology>
    </subcellularLocation>
</comment>
<feature type="domain" description="ABC transmembrane type-2" evidence="6">
    <location>
        <begin position="115"/>
        <end position="346"/>
    </location>
</feature>
<dbReference type="Proteomes" id="UP000295444">
    <property type="component" value="Unassembled WGS sequence"/>
</dbReference>
<dbReference type="InterPro" id="IPR047817">
    <property type="entry name" value="ABC2_TM_bact-type"/>
</dbReference>
<gene>
    <name evidence="7" type="ORF">EV186_103565</name>
</gene>
<evidence type="ECO:0000256" key="4">
    <source>
        <dbReference type="ARBA" id="ARBA00023136"/>
    </source>
</evidence>
<accession>A0A4R6SCB4</accession>
<keyword evidence="8" id="KW-1185">Reference proteome</keyword>
<dbReference type="InterPro" id="IPR013525">
    <property type="entry name" value="ABC2_TM"/>
</dbReference>
<organism evidence="7 8">
    <name type="scientific">Labedaea rhizosphaerae</name>
    <dbReference type="NCBI Taxonomy" id="598644"/>
    <lineage>
        <taxon>Bacteria</taxon>
        <taxon>Bacillati</taxon>
        <taxon>Actinomycetota</taxon>
        <taxon>Actinomycetes</taxon>
        <taxon>Pseudonocardiales</taxon>
        <taxon>Pseudonocardiaceae</taxon>
        <taxon>Labedaea</taxon>
    </lineage>
</organism>
<keyword evidence="3 5" id="KW-1133">Transmembrane helix</keyword>
<feature type="transmembrane region" description="Helical" evidence="5">
    <location>
        <begin position="21"/>
        <end position="40"/>
    </location>
</feature>
<dbReference type="Pfam" id="PF12698">
    <property type="entry name" value="ABC2_membrane_3"/>
    <property type="match status" value="1"/>
</dbReference>
<feature type="transmembrane region" description="Helical" evidence="5">
    <location>
        <begin position="202"/>
        <end position="227"/>
    </location>
</feature>
<dbReference type="OrthoDB" id="9778589at2"/>
<feature type="transmembrane region" description="Helical" evidence="5">
    <location>
        <begin position="321"/>
        <end position="343"/>
    </location>
</feature>
<evidence type="ECO:0000256" key="1">
    <source>
        <dbReference type="ARBA" id="ARBA00004141"/>
    </source>
</evidence>
<keyword evidence="2 5" id="KW-0812">Transmembrane</keyword>
<name>A0A4R6SCB4_LABRH</name>
<dbReference type="InterPro" id="IPR052902">
    <property type="entry name" value="ABC-2_transporter"/>
</dbReference>
<proteinExistence type="predicted"/>
<evidence type="ECO:0000313" key="8">
    <source>
        <dbReference type="Proteomes" id="UP000295444"/>
    </source>
</evidence>
<dbReference type="PANTHER" id="PTHR43027">
    <property type="entry name" value="DOXORUBICIN RESISTANCE ABC TRANSPORTER PERMEASE PROTEIN DRRC-RELATED"/>
    <property type="match status" value="1"/>
</dbReference>
<reference evidence="7 8" key="1">
    <citation type="submission" date="2019-03" db="EMBL/GenBank/DDBJ databases">
        <title>Genomic Encyclopedia of Type Strains, Phase IV (KMG-IV): sequencing the most valuable type-strain genomes for metagenomic binning, comparative biology and taxonomic classification.</title>
        <authorList>
            <person name="Goeker M."/>
        </authorList>
    </citation>
    <scope>NUCLEOTIDE SEQUENCE [LARGE SCALE GENOMIC DNA]</scope>
    <source>
        <strain evidence="7 8">DSM 45361</strain>
    </source>
</reference>
<dbReference type="PANTHER" id="PTHR43027:SF2">
    <property type="entry name" value="TRANSPORT PERMEASE PROTEIN"/>
    <property type="match status" value="1"/>
</dbReference>
<comment type="caution">
    <text evidence="7">The sequence shown here is derived from an EMBL/GenBank/DDBJ whole genome shotgun (WGS) entry which is preliminary data.</text>
</comment>